<keyword evidence="3" id="KW-1185">Reference proteome</keyword>
<dbReference type="AlphaFoldDB" id="L1JIX8"/>
<name>L1JIX8_GUITC</name>
<dbReference type="EnsemblProtists" id="EKX48446">
    <property type="protein sequence ID" value="EKX48446"/>
    <property type="gene ID" value="GUITHDRAFT_151751"/>
</dbReference>
<protein>
    <submittedName>
        <fullName evidence="1 2">Uncharacterized protein</fullName>
    </submittedName>
</protein>
<reference evidence="3" key="2">
    <citation type="submission" date="2012-11" db="EMBL/GenBank/DDBJ databases">
        <authorList>
            <person name="Kuo A."/>
            <person name="Curtis B.A."/>
            <person name="Tanifuji G."/>
            <person name="Burki F."/>
            <person name="Gruber A."/>
            <person name="Irimia M."/>
            <person name="Maruyama S."/>
            <person name="Arias M.C."/>
            <person name="Ball S.G."/>
            <person name="Gile G.H."/>
            <person name="Hirakawa Y."/>
            <person name="Hopkins J.F."/>
            <person name="Rensing S.A."/>
            <person name="Schmutz J."/>
            <person name="Symeonidi A."/>
            <person name="Elias M."/>
            <person name="Eveleigh R.J."/>
            <person name="Herman E.K."/>
            <person name="Klute M.J."/>
            <person name="Nakayama T."/>
            <person name="Obornik M."/>
            <person name="Reyes-Prieto A."/>
            <person name="Armbrust E.V."/>
            <person name="Aves S.J."/>
            <person name="Beiko R.G."/>
            <person name="Coutinho P."/>
            <person name="Dacks J.B."/>
            <person name="Durnford D.G."/>
            <person name="Fast N.M."/>
            <person name="Green B.R."/>
            <person name="Grisdale C."/>
            <person name="Hempe F."/>
            <person name="Henrissat B."/>
            <person name="Hoppner M.P."/>
            <person name="Ishida K.-I."/>
            <person name="Kim E."/>
            <person name="Koreny L."/>
            <person name="Kroth P.G."/>
            <person name="Liu Y."/>
            <person name="Malik S.-B."/>
            <person name="Maier U.G."/>
            <person name="McRose D."/>
            <person name="Mock T."/>
            <person name="Neilson J.A."/>
            <person name="Onodera N.T."/>
            <person name="Poole A.M."/>
            <person name="Pritham E.J."/>
            <person name="Richards T.A."/>
            <person name="Rocap G."/>
            <person name="Roy S.W."/>
            <person name="Sarai C."/>
            <person name="Schaack S."/>
            <person name="Shirato S."/>
            <person name="Slamovits C.H."/>
            <person name="Spencer D.F."/>
            <person name="Suzuki S."/>
            <person name="Worden A.Z."/>
            <person name="Zauner S."/>
            <person name="Barry K."/>
            <person name="Bell C."/>
            <person name="Bharti A.K."/>
            <person name="Crow J.A."/>
            <person name="Grimwood J."/>
            <person name="Kramer R."/>
            <person name="Lindquist E."/>
            <person name="Lucas S."/>
            <person name="Salamov A."/>
            <person name="McFadden G.I."/>
            <person name="Lane C.E."/>
            <person name="Keeling P.J."/>
            <person name="Gray M.W."/>
            <person name="Grigoriev I.V."/>
            <person name="Archibald J.M."/>
        </authorList>
    </citation>
    <scope>NUCLEOTIDE SEQUENCE</scope>
    <source>
        <strain evidence="3">CCMP2712</strain>
    </source>
</reference>
<accession>L1JIX8</accession>
<evidence type="ECO:0000313" key="3">
    <source>
        <dbReference type="Proteomes" id="UP000011087"/>
    </source>
</evidence>
<gene>
    <name evidence="1" type="ORF">GUITHDRAFT_151751</name>
</gene>
<proteinExistence type="predicted"/>
<organism evidence="1">
    <name type="scientific">Guillardia theta (strain CCMP2712)</name>
    <name type="common">Cryptophyte</name>
    <dbReference type="NCBI Taxonomy" id="905079"/>
    <lineage>
        <taxon>Eukaryota</taxon>
        <taxon>Cryptophyceae</taxon>
        <taxon>Pyrenomonadales</taxon>
        <taxon>Geminigeraceae</taxon>
        <taxon>Guillardia</taxon>
    </lineage>
</organism>
<dbReference type="KEGG" id="gtt:GUITHDRAFT_151751"/>
<sequence length="70" mass="8107">MALLESEARPQQSSLLIRQASMKRLALSERQTAKTLWASETLTLLYLERTRREEQSWASSPRNQLAMTSR</sequence>
<dbReference type="HOGENOM" id="CLU_2763234_0_0_1"/>
<reference evidence="2" key="3">
    <citation type="submission" date="2015-06" db="UniProtKB">
        <authorList>
            <consortium name="EnsemblProtists"/>
        </authorList>
    </citation>
    <scope>IDENTIFICATION</scope>
</reference>
<dbReference type="GeneID" id="17305333"/>
<evidence type="ECO:0000313" key="1">
    <source>
        <dbReference type="EMBL" id="EKX48446.1"/>
    </source>
</evidence>
<dbReference type="Proteomes" id="UP000011087">
    <property type="component" value="Unassembled WGS sequence"/>
</dbReference>
<dbReference type="RefSeq" id="XP_005835426.1">
    <property type="nucleotide sequence ID" value="XM_005835369.1"/>
</dbReference>
<reference evidence="1 3" key="1">
    <citation type="journal article" date="2012" name="Nature">
        <title>Algal genomes reveal evolutionary mosaicism and the fate of nucleomorphs.</title>
        <authorList>
            <consortium name="DOE Joint Genome Institute"/>
            <person name="Curtis B.A."/>
            <person name="Tanifuji G."/>
            <person name="Burki F."/>
            <person name="Gruber A."/>
            <person name="Irimia M."/>
            <person name="Maruyama S."/>
            <person name="Arias M.C."/>
            <person name="Ball S.G."/>
            <person name="Gile G.H."/>
            <person name="Hirakawa Y."/>
            <person name="Hopkins J.F."/>
            <person name="Kuo A."/>
            <person name="Rensing S.A."/>
            <person name="Schmutz J."/>
            <person name="Symeonidi A."/>
            <person name="Elias M."/>
            <person name="Eveleigh R.J."/>
            <person name="Herman E.K."/>
            <person name="Klute M.J."/>
            <person name="Nakayama T."/>
            <person name="Obornik M."/>
            <person name="Reyes-Prieto A."/>
            <person name="Armbrust E.V."/>
            <person name="Aves S.J."/>
            <person name="Beiko R.G."/>
            <person name="Coutinho P."/>
            <person name="Dacks J.B."/>
            <person name="Durnford D.G."/>
            <person name="Fast N.M."/>
            <person name="Green B.R."/>
            <person name="Grisdale C.J."/>
            <person name="Hempel F."/>
            <person name="Henrissat B."/>
            <person name="Hoppner M.P."/>
            <person name="Ishida K."/>
            <person name="Kim E."/>
            <person name="Koreny L."/>
            <person name="Kroth P.G."/>
            <person name="Liu Y."/>
            <person name="Malik S.B."/>
            <person name="Maier U.G."/>
            <person name="McRose D."/>
            <person name="Mock T."/>
            <person name="Neilson J.A."/>
            <person name="Onodera N.T."/>
            <person name="Poole A.M."/>
            <person name="Pritham E.J."/>
            <person name="Richards T.A."/>
            <person name="Rocap G."/>
            <person name="Roy S.W."/>
            <person name="Sarai C."/>
            <person name="Schaack S."/>
            <person name="Shirato S."/>
            <person name="Slamovits C.H."/>
            <person name="Spencer D.F."/>
            <person name="Suzuki S."/>
            <person name="Worden A.Z."/>
            <person name="Zauner S."/>
            <person name="Barry K."/>
            <person name="Bell C."/>
            <person name="Bharti A.K."/>
            <person name="Crow J.A."/>
            <person name="Grimwood J."/>
            <person name="Kramer R."/>
            <person name="Lindquist E."/>
            <person name="Lucas S."/>
            <person name="Salamov A."/>
            <person name="McFadden G.I."/>
            <person name="Lane C.E."/>
            <person name="Keeling P.J."/>
            <person name="Gray M.W."/>
            <person name="Grigoriev I.V."/>
            <person name="Archibald J.M."/>
        </authorList>
    </citation>
    <scope>NUCLEOTIDE SEQUENCE</scope>
    <source>
        <strain evidence="1 3">CCMP2712</strain>
    </source>
</reference>
<dbReference type="PaxDb" id="55529-EKX48446"/>
<dbReference type="EMBL" id="JH992985">
    <property type="protein sequence ID" value="EKX48446.1"/>
    <property type="molecule type" value="Genomic_DNA"/>
</dbReference>
<evidence type="ECO:0000313" key="2">
    <source>
        <dbReference type="EnsemblProtists" id="EKX48446"/>
    </source>
</evidence>